<keyword evidence="4" id="KW-1185">Reference proteome</keyword>
<evidence type="ECO:0000313" key="3">
    <source>
        <dbReference type="EMBL" id="NGO40203.1"/>
    </source>
</evidence>
<dbReference type="InterPro" id="IPR055170">
    <property type="entry name" value="GFO_IDH_MocA-like_dom"/>
</dbReference>
<accession>A0A6M1RRC8</accession>
<dbReference type="InterPro" id="IPR036291">
    <property type="entry name" value="NAD(P)-bd_dom_sf"/>
</dbReference>
<dbReference type="AlphaFoldDB" id="A0A6M1RRC8"/>
<comment type="caution">
    <text evidence="3">The sequence shown here is derived from an EMBL/GenBank/DDBJ whole genome shotgun (WGS) entry which is preliminary data.</text>
</comment>
<dbReference type="Pfam" id="PF22725">
    <property type="entry name" value="GFO_IDH_MocA_C3"/>
    <property type="match status" value="1"/>
</dbReference>
<dbReference type="SUPFAM" id="SSF51735">
    <property type="entry name" value="NAD(P)-binding Rossmann-fold domains"/>
    <property type="match status" value="1"/>
</dbReference>
<dbReference type="Gene3D" id="3.40.50.720">
    <property type="entry name" value="NAD(P)-binding Rossmann-like Domain"/>
    <property type="match status" value="1"/>
</dbReference>
<protein>
    <submittedName>
        <fullName evidence="3">Gfo/Idh/MocA family oxidoreductase</fullName>
    </submittedName>
</protein>
<feature type="domain" description="Gfo/Idh/MocA-like oxidoreductase N-terminal" evidence="1">
    <location>
        <begin position="6"/>
        <end position="137"/>
    </location>
</feature>
<dbReference type="RefSeq" id="WP_165108551.1">
    <property type="nucleotide sequence ID" value="NZ_JAAKYA010000082.1"/>
</dbReference>
<dbReference type="Pfam" id="PF01408">
    <property type="entry name" value="GFO_IDH_MocA"/>
    <property type="match status" value="1"/>
</dbReference>
<evidence type="ECO:0000313" key="4">
    <source>
        <dbReference type="Proteomes" id="UP000477311"/>
    </source>
</evidence>
<sequence>MSKRPLNVGLVGGGRGAFIVHPHQRAINMDGTRRVTAGALFPDPKIALEEAANWAYPIRGYGSYDEMIAANASLPDEEKLDYILIVTPNHVHFDPAMKALKAGIPVFCEKPLCLNLKEANALVKEVRKRNIPFGVAHTYLGHWTTRLSRFIVRSGLIGEVRWVDSYYLQGWLATKLEATGQQQASWRVDPKRAGVSGCGGDIGTHALMHLRYVTGLEVTHVSAQLETFVEGRPLDDHFTVYCRLNNGGKALVRASQICIGHKNDLGILIAGTKGTVEWRQEEPEKLVVYLNGQPDRVYWRGAVTPGDGFLPKDMPADLLAEVTIPSGHPEGFHDAFARLHRCFEADVRAWKEGKPFQCDGSKYANVEDGWMGIAFLETCVKSSKNKGAWTAMPKKI</sequence>
<dbReference type="SUPFAM" id="SSF55347">
    <property type="entry name" value="Glyceraldehyde-3-phosphate dehydrogenase-like, C-terminal domain"/>
    <property type="match status" value="1"/>
</dbReference>
<gene>
    <name evidence="3" type="ORF">G4L39_12480</name>
</gene>
<evidence type="ECO:0000259" key="2">
    <source>
        <dbReference type="Pfam" id="PF22725"/>
    </source>
</evidence>
<dbReference type="InterPro" id="IPR000683">
    <property type="entry name" value="Gfo/Idh/MocA-like_OxRdtase_N"/>
</dbReference>
<dbReference type="Gene3D" id="3.30.360.10">
    <property type="entry name" value="Dihydrodipicolinate Reductase, domain 2"/>
    <property type="match status" value="1"/>
</dbReference>
<name>A0A6M1RRC8_9BACT</name>
<feature type="domain" description="GFO/IDH/MocA-like oxidoreductase" evidence="2">
    <location>
        <begin position="150"/>
        <end position="277"/>
    </location>
</feature>
<dbReference type="InterPro" id="IPR051317">
    <property type="entry name" value="Gfo/Idh/MocA_oxidoreduct"/>
</dbReference>
<organism evidence="3 4">
    <name type="scientific">Limisphaera ngatamarikiensis</name>
    <dbReference type="NCBI Taxonomy" id="1324935"/>
    <lineage>
        <taxon>Bacteria</taxon>
        <taxon>Pseudomonadati</taxon>
        <taxon>Verrucomicrobiota</taxon>
        <taxon>Verrucomicrobiia</taxon>
        <taxon>Limisphaerales</taxon>
        <taxon>Limisphaeraceae</taxon>
        <taxon>Limisphaera</taxon>
    </lineage>
</organism>
<dbReference type="PANTHER" id="PTHR43708">
    <property type="entry name" value="CONSERVED EXPRESSED OXIDOREDUCTASE (EUROFUNG)"/>
    <property type="match status" value="1"/>
</dbReference>
<dbReference type="GO" id="GO:0000166">
    <property type="term" value="F:nucleotide binding"/>
    <property type="evidence" value="ECO:0007669"/>
    <property type="project" value="InterPro"/>
</dbReference>
<dbReference type="EMBL" id="JAAKYA010000082">
    <property type="protein sequence ID" value="NGO40203.1"/>
    <property type="molecule type" value="Genomic_DNA"/>
</dbReference>
<reference evidence="3 4" key="1">
    <citation type="submission" date="2020-02" db="EMBL/GenBank/DDBJ databases">
        <title>Draft genome sequence of Limisphaera ngatamarikiensis NGM72.4T, a thermophilic Verrucomicrobia grouped in subdivision 3.</title>
        <authorList>
            <person name="Carere C.R."/>
            <person name="Steen J."/>
            <person name="Hugenholtz P."/>
            <person name="Stott M.B."/>
        </authorList>
    </citation>
    <scope>NUCLEOTIDE SEQUENCE [LARGE SCALE GENOMIC DNA]</scope>
    <source>
        <strain evidence="3 4">NGM72.4</strain>
    </source>
</reference>
<dbReference type="Proteomes" id="UP000477311">
    <property type="component" value="Unassembled WGS sequence"/>
</dbReference>
<proteinExistence type="predicted"/>
<evidence type="ECO:0000259" key="1">
    <source>
        <dbReference type="Pfam" id="PF01408"/>
    </source>
</evidence>
<dbReference type="PANTHER" id="PTHR43708:SF3">
    <property type="entry name" value="OXIDOREDUCTASE"/>
    <property type="match status" value="1"/>
</dbReference>